<dbReference type="InterPro" id="IPR017907">
    <property type="entry name" value="Znf_RING_CS"/>
</dbReference>
<sequence>MNRPGALPPTAPGKIPIYPSPETQKAIASAVQSAAASILASAGSSSSVRKPASTIDLTRPVVDLTKQVHDLSDDDLGYSGPFPGAIGALYSMARNYRSIYWYDDDDDEGDEEEDDYSYEDWVLRQSSAWNYASSYSARHYEPQDYARRITPKESEKELRDLLANIQAAEEEIAPQDRTGTPDGMASHIALLEHQKIGLTWLQKMEEGTNQGGILGDDMGLGKTVQTMALIVSRPSPPIDDDVIWNDRRAYYEPPPEDKLVRTKTTLVIAPVALVYQWAEELRTKTQPGLLKVFIHHGLRKIADPEELRSYDVVITTNHTVMYDYGHKDVIPEKCKPIGVLFKVKFHRVVLDEAHTIKNKSTKASIACAKIAASYRWCLTGTPIQNNIDELYSLIRFLGIKPYCEWDNFRDKISTPMKRSLQYGPAMQRVQALLKAVCLRRTKTSKVDGKPILNLPARNVEKVETQFSVDERAFYDALEQRTRDRFNAYVKAGTVMKNYSNILLLLLRLRQACCHPHLINDFDKATDQEDEPVDKQNHVQKLLDSLVDDVRRRLIERGLDAVECPICMDIGEESVILSKCGHIYCRACITAHLYNHVEDEDRKCPECRRITSVQDLISVADFNARFNPTPEAAPSDPKGKGKAVDTAGDNSVGPALAIEVPEALDQWISSSKIDRMINVVKDVMARGEKVIVFSQFVSLLHLVEKPLQQENIKYLMYHGSMRADSRNRAVMQMTTDPTIPLMLISLKCGSLGLNLTVANHVVMMDPWWNPAVENQAIDRVHRIGQTRDVFVHRLCIPDTVEDRILALQAKKQALADGALGEGEVPKLAKLGMQELMYLFRSG</sequence>
<keyword evidence="4 9" id="KW-0863">Zinc-finger</keyword>
<evidence type="ECO:0000256" key="1">
    <source>
        <dbReference type="ARBA" id="ARBA00007025"/>
    </source>
</evidence>
<evidence type="ECO:0000259" key="10">
    <source>
        <dbReference type="PROSITE" id="PS50089"/>
    </source>
</evidence>
<dbReference type="SUPFAM" id="SSF57850">
    <property type="entry name" value="RING/U-box"/>
    <property type="match status" value="1"/>
</dbReference>
<dbReference type="Pfam" id="PF00271">
    <property type="entry name" value="Helicase_C"/>
    <property type="match status" value="1"/>
</dbReference>
<evidence type="ECO:0000259" key="11">
    <source>
        <dbReference type="PROSITE" id="PS51192"/>
    </source>
</evidence>
<feature type="domain" description="RING-type" evidence="10">
    <location>
        <begin position="563"/>
        <end position="607"/>
    </location>
</feature>
<evidence type="ECO:0000313" key="13">
    <source>
        <dbReference type="EMBL" id="KAF9966206.1"/>
    </source>
</evidence>
<dbReference type="InterPro" id="IPR001841">
    <property type="entry name" value="Znf_RING"/>
</dbReference>
<dbReference type="Gene3D" id="3.30.40.10">
    <property type="entry name" value="Zinc/RING finger domain, C3HC4 (zinc finger)"/>
    <property type="match status" value="1"/>
</dbReference>
<dbReference type="GO" id="GO:0016787">
    <property type="term" value="F:hydrolase activity"/>
    <property type="evidence" value="ECO:0007669"/>
    <property type="project" value="UniProtKB-KW"/>
</dbReference>
<dbReference type="EMBL" id="JAAAHY010000177">
    <property type="protein sequence ID" value="KAF9966206.1"/>
    <property type="molecule type" value="Genomic_DNA"/>
</dbReference>
<keyword evidence="8" id="KW-0067">ATP-binding</keyword>
<dbReference type="PROSITE" id="PS50089">
    <property type="entry name" value="ZF_RING_2"/>
    <property type="match status" value="1"/>
</dbReference>
<dbReference type="GO" id="GO:0000724">
    <property type="term" value="P:double-strand break repair via homologous recombination"/>
    <property type="evidence" value="ECO:0007669"/>
    <property type="project" value="TreeGrafter"/>
</dbReference>
<evidence type="ECO:0000256" key="3">
    <source>
        <dbReference type="ARBA" id="ARBA00022741"/>
    </source>
</evidence>
<evidence type="ECO:0000256" key="5">
    <source>
        <dbReference type="ARBA" id="ARBA00022801"/>
    </source>
</evidence>
<dbReference type="OrthoDB" id="448448at2759"/>
<name>A0A9P6JE83_MORAP</name>
<dbReference type="InterPro" id="IPR001650">
    <property type="entry name" value="Helicase_C-like"/>
</dbReference>
<dbReference type="Gene3D" id="3.40.50.300">
    <property type="entry name" value="P-loop containing nucleotide triphosphate hydrolases"/>
    <property type="match status" value="1"/>
</dbReference>
<evidence type="ECO:0000256" key="4">
    <source>
        <dbReference type="ARBA" id="ARBA00022771"/>
    </source>
</evidence>
<reference evidence="13" key="1">
    <citation type="journal article" date="2020" name="Fungal Divers.">
        <title>Resolving the Mortierellaceae phylogeny through synthesis of multi-gene phylogenetics and phylogenomics.</title>
        <authorList>
            <person name="Vandepol N."/>
            <person name="Liber J."/>
            <person name="Desiro A."/>
            <person name="Na H."/>
            <person name="Kennedy M."/>
            <person name="Barry K."/>
            <person name="Grigoriev I.V."/>
            <person name="Miller A.N."/>
            <person name="O'Donnell K."/>
            <person name="Stajich J.E."/>
            <person name="Bonito G."/>
        </authorList>
    </citation>
    <scope>NUCLEOTIDE SEQUENCE</scope>
    <source>
        <strain evidence="13">CK1249</strain>
    </source>
</reference>
<proteinExistence type="inferred from homology"/>
<feature type="domain" description="Helicase C-terminal" evidence="12">
    <location>
        <begin position="671"/>
        <end position="830"/>
    </location>
</feature>
<evidence type="ECO:0000259" key="12">
    <source>
        <dbReference type="PROSITE" id="PS51194"/>
    </source>
</evidence>
<dbReference type="GO" id="GO:0005524">
    <property type="term" value="F:ATP binding"/>
    <property type="evidence" value="ECO:0007669"/>
    <property type="project" value="UniProtKB-KW"/>
</dbReference>
<dbReference type="InterPro" id="IPR027417">
    <property type="entry name" value="P-loop_NTPase"/>
</dbReference>
<dbReference type="PANTHER" id="PTHR45626:SF16">
    <property type="entry name" value="ATP-DEPENDENT HELICASE ULS1"/>
    <property type="match status" value="1"/>
</dbReference>
<dbReference type="Pfam" id="PF00176">
    <property type="entry name" value="SNF2-rel_dom"/>
    <property type="match status" value="1"/>
</dbReference>
<organism evidence="13 14">
    <name type="scientific">Mortierella alpina</name>
    <name type="common">Oleaginous fungus</name>
    <name type="synonym">Mortierella renispora</name>
    <dbReference type="NCBI Taxonomy" id="64518"/>
    <lineage>
        <taxon>Eukaryota</taxon>
        <taxon>Fungi</taxon>
        <taxon>Fungi incertae sedis</taxon>
        <taxon>Mucoromycota</taxon>
        <taxon>Mortierellomycotina</taxon>
        <taxon>Mortierellomycetes</taxon>
        <taxon>Mortierellales</taxon>
        <taxon>Mortierellaceae</taxon>
        <taxon>Mortierella</taxon>
    </lineage>
</organism>
<dbReference type="GO" id="GO:0004386">
    <property type="term" value="F:helicase activity"/>
    <property type="evidence" value="ECO:0007669"/>
    <property type="project" value="UniProtKB-KW"/>
</dbReference>
<dbReference type="SMART" id="SM00184">
    <property type="entry name" value="RING"/>
    <property type="match status" value="1"/>
</dbReference>
<dbReference type="InterPro" id="IPR013083">
    <property type="entry name" value="Znf_RING/FYVE/PHD"/>
</dbReference>
<dbReference type="Gene3D" id="3.40.50.10810">
    <property type="entry name" value="Tandem AAA-ATPase domain"/>
    <property type="match status" value="1"/>
</dbReference>
<comment type="similarity">
    <text evidence="1">Belongs to the SNF2/RAD54 helicase family.</text>
</comment>
<dbReference type="GO" id="GO:0008270">
    <property type="term" value="F:zinc ion binding"/>
    <property type="evidence" value="ECO:0007669"/>
    <property type="project" value="UniProtKB-KW"/>
</dbReference>
<feature type="domain" description="Helicase ATP-binding" evidence="11">
    <location>
        <begin position="203"/>
        <end position="400"/>
    </location>
</feature>
<dbReference type="Pfam" id="PF00097">
    <property type="entry name" value="zf-C3HC4"/>
    <property type="match status" value="1"/>
</dbReference>
<dbReference type="GO" id="GO:0005634">
    <property type="term" value="C:nucleus"/>
    <property type="evidence" value="ECO:0007669"/>
    <property type="project" value="TreeGrafter"/>
</dbReference>
<protein>
    <submittedName>
        <fullName evidence="13">Uncharacterized protein</fullName>
    </submittedName>
</protein>
<dbReference type="GO" id="GO:0008094">
    <property type="term" value="F:ATP-dependent activity, acting on DNA"/>
    <property type="evidence" value="ECO:0007669"/>
    <property type="project" value="TreeGrafter"/>
</dbReference>
<accession>A0A9P6JE83</accession>
<keyword evidence="3" id="KW-0547">Nucleotide-binding</keyword>
<evidence type="ECO:0000313" key="14">
    <source>
        <dbReference type="Proteomes" id="UP000738359"/>
    </source>
</evidence>
<keyword evidence="5" id="KW-0378">Hydrolase</keyword>
<dbReference type="InterPro" id="IPR018957">
    <property type="entry name" value="Znf_C3HC4_RING-type"/>
</dbReference>
<gene>
    <name evidence="13" type="ORF">BGZ70_002985</name>
</gene>
<keyword evidence="7" id="KW-0862">Zinc</keyword>
<evidence type="ECO:0000256" key="6">
    <source>
        <dbReference type="ARBA" id="ARBA00022806"/>
    </source>
</evidence>
<keyword evidence="6" id="KW-0347">Helicase</keyword>
<dbReference type="InterPro" id="IPR014001">
    <property type="entry name" value="Helicase_ATP-bd"/>
</dbReference>
<dbReference type="InterPro" id="IPR050628">
    <property type="entry name" value="SNF2_RAD54_helicase_TF"/>
</dbReference>
<dbReference type="InterPro" id="IPR049730">
    <property type="entry name" value="SNF2/RAD54-like_C"/>
</dbReference>
<evidence type="ECO:0000256" key="9">
    <source>
        <dbReference type="PROSITE-ProRule" id="PRU00175"/>
    </source>
</evidence>
<comment type="caution">
    <text evidence="13">The sequence shown here is derived from an EMBL/GenBank/DDBJ whole genome shotgun (WGS) entry which is preliminary data.</text>
</comment>
<keyword evidence="14" id="KW-1185">Reference proteome</keyword>
<dbReference type="SMART" id="SM00490">
    <property type="entry name" value="HELICc"/>
    <property type="match status" value="1"/>
</dbReference>
<evidence type="ECO:0000256" key="7">
    <source>
        <dbReference type="ARBA" id="ARBA00022833"/>
    </source>
</evidence>
<dbReference type="Proteomes" id="UP000738359">
    <property type="component" value="Unassembled WGS sequence"/>
</dbReference>
<dbReference type="SMART" id="SM00487">
    <property type="entry name" value="DEXDc"/>
    <property type="match status" value="1"/>
</dbReference>
<evidence type="ECO:0000256" key="8">
    <source>
        <dbReference type="ARBA" id="ARBA00022840"/>
    </source>
</evidence>
<dbReference type="InterPro" id="IPR000330">
    <property type="entry name" value="SNF2_N"/>
</dbReference>
<dbReference type="CDD" id="cd18008">
    <property type="entry name" value="DEXDc_SHPRH-like"/>
    <property type="match status" value="1"/>
</dbReference>
<dbReference type="CDD" id="cd16449">
    <property type="entry name" value="RING-HC"/>
    <property type="match status" value="1"/>
</dbReference>
<dbReference type="SUPFAM" id="SSF52540">
    <property type="entry name" value="P-loop containing nucleoside triphosphate hydrolases"/>
    <property type="match status" value="2"/>
</dbReference>
<dbReference type="PANTHER" id="PTHR45626">
    <property type="entry name" value="TRANSCRIPTION TERMINATION FACTOR 2-RELATED"/>
    <property type="match status" value="1"/>
</dbReference>
<dbReference type="PROSITE" id="PS00518">
    <property type="entry name" value="ZF_RING_1"/>
    <property type="match status" value="1"/>
</dbReference>
<dbReference type="CDD" id="cd18793">
    <property type="entry name" value="SF2_C_SNF"/>
    <property type="match status" value="1"/>
</dbReference>
<evidence type="ECO:0000256" key="2">
    <source>
        <dbReference type="ARBA" id="ARBA00022723"/>
    </source>
</evidence>
<keyword evidence="2" id="KW-0479">Metal-binding</keyword>
<dbReference type="AlphaFoldDB" id="A0A9P6JE83"/>
<dbReference type="InterPro" id="IPR038718">
    <property type="entry name" value="SNF2-like_sf"/>
</dbReference>
<dbReference type="GO" id="GO:0005737">
    <property type="term" value="C:cytoplasm"/>
    <property type="evidence" value="ECO:0007669"/>
    <property type="project" value="TreeGrafter"/>
</dbReference>
<dbReference type="PROSITE" id="PS51194">
    <property type="entry name" value="HELICASE_CTER"/>
    <property type="match status" value="1"/>
</dbReference>
<dbReference type="PROSITE" id="PS51192">
    <property type="entry name" value="HELICASE_ATP_BIND_1"/>
    <property type="match status" value="1"/>
</dbReference>